<organism evidence="4 5">
    <name type="scientific">Dictyocaulus viviparus</name>
    <name type="common">Bovine lungworm</name>
    <dbReference type="NCBI Taxonomy" id="29172"/>
    <lineage>
        <taxon>Eukaryota</taxon>
        <taxon>Metazoa</taxon>
        <taxon>Ecdysozoa</taxon>
        <taxon>Nematoda</taxon>
        <taxon>Chromadorea</taxon>
        <taxon>Rhabditida</taxon>
        <taxon>Rhabditina</taxon>
        <taxon>Rhabditomorpha</taxon>
        <taxon>Strongyloidea</taxon>
        <taxon>Metastrongylidae</taxon>
        <taxon>Dictyocaulus</taxon>
    </lineage>
</organism>
<dbReference type="STRING" id="29172.A0A0D8XN47"/>
<sequence>MANSSCVVCQKKCLENGIHSPWRNRRESIILLACLQAANVLSMESASKAHRAIQMSPSYMCSDHYVQAASYIGKQVECTWDKLPEHGLDQVPYNIKDDLLTCLQIYAENLDEGVTLQMDDITHFFNSYIKQYCQFDDSYTLVTRSATFDSLKSSFTSIDHDIELVDPSVLVEHPLKQTKECIGPAVDVQLSLLPPKCELACSSGISAMELIVLAPPLLPEQTDANYNQLEQITASCPIDPPMIIRDKSSCLDTMNDTEFRKKFRFTRRTFLILCNTLEIWLRSVPNTYLSKRLRKVTCATGIKVAMVLEMLAGNAVPTAGGPILQKSASQIFCGVMEAMAQWSTTMIHWPDEAESKKISQSFFEMTGLSDIVGCLDATIVKGKQPLNVGLISDDKMRFRWVFAKFHADAEDEMVFKQSLLCRQLRDGTRKGRLVGDDAFNSELFLMTPSMGNDEMKEGDLFLANRLCKAHVTVQKAITNWKTQFPILSGNQRSGKTARIVVCSAALYNLARRENEPIFSEVG</sequence>
<dbReference type="Pfam" id="PF13359">
    <property type="entry name" value="DDE_Tnp_4"/>
    <property type="match status" value="1"/>
</dbReference>
<proteinExistence type="predicted"/>
<dbReference type="EMBL" id="KN716526">
    <property type="protein sequence ID" value="KJH43786.1"/>
    <property type="molecule type" value="Genomic_DNA"/>
</dbReference>
<evidence type="ECO:0000259" key="3">
    <source>
        <dbReference type="Pfam" id="PF13359"/>
    </source>
</evidence>
<dbReference type="OrthoDB" id="5870835at2759"/>
<name>A0A0D8XN47_DICVI</name>
<evidence type="ECO:0000256" key="2">
    <source>
        <dbReference type="ARBA" id="ARBA00022723"/>
    </source>
</evidence>
<dbReference type="GO" id="GO:0046872">
    <property type="term" value="F:metal ion binding"/>
    <property type="evidence" value="ECO:0007669"/>
    <property type="project" value="UniProtKB-KW"/>
</dbReference>
<evidence type="ECO:0000256" key="1">
    <source>
        <dbReference type="ARBA" id="ARBA00001968"/>
    </source>
</evidence>
<feature type="domain" description="DDE Tnp4" evidence="3">
    <location>
        <begin position="381"/>
        <end position="508"/>
    </location>
</feature>
<keyword evidence="2" id="KW-0479">Metal-binding</keyword>
<dbReference type="AlphaFoldDB" id="A0A0D8XN47"/>
<keyword evidence="5" id="KW-1185">Reference proteome</keyword>
<gene>
    <name evidence="4" type="ORF">DICVIV_10188</name>
</gene>
<reference evidence="4 5" key="1">
    <citation type="submission" date="2013-11" db="EMBL/GenBank/DDBJ databases">
        <title>Draft genome of the bovine lungworm Dictyocaulus viviparus.</title>
        <authorList>
            <person name="Mitreva M."/>
        </authorList>
    </citation>
    <scope>NUCLEOTIDE SEQUENCE [LARGE SCALE GENOMIC DNA]</scope>
    <source>
        <strain evidence="4 5">HannoverDv2000</strain>
    </source>
</reference>
<comment type="cofactor">
    <cofactor evidence="1">
        <name>a divalent metal cation</name>
        <dbReference type="ChEBI" id="CHEBI:60240"/>
    </cofactor>
</comment>
<evidence type="ECO:0000313" key="5">
    <source>
        <dbReference type="Proteomes" id="UP000053766"/>
    </source>
</evidence>
<dbReference type="InterPro" id="IPR027806">
    <property type="entry name" value="HARBI1_dom"/>
</dbReference>
<reference evidence="5" key="2">
    <citation type="journal article" date="2016" name="Sci. Rep.">
        <title>Dictyocaulus viviparus genome, variome and transcriptome elucidate lungworm biology and support future intervention.</title>
        <authorList>
            <person name="McNulty S.N."/>
            <person name="Strube C."/>
            <person name="Rosa B.A."/>
            <person name="Martin J.C."/>
            <person name="Tyagi R."/>
            <person name="Choi Y.J."/>
            <person name="Wang Q."/>
            <person name="Hallsworth Pepin K."/>
            <person name="Zhang X."/>
            <person name="Ozersky P."/>
            <person name="Wilson R.K."/>
            <person name="Sternberg P.W."/>
            <person name="Gasser R.B."/>
            <person name="Mitreva M."/>
        </authorList>
    </citation>
    <scope>NUCLEOTIDE SEQUENCE [LARGE SCALE GENOMIC DNA]</scope>
    <source>
        <strain evidence="5">HannoverDv2000</strain>
    </source>
</reference>
<evidence type="ECO:0000313" key="4">
    <source>
        <dbReference type="EMBL" id="KJH43786.1"/>
    </source>
</evidence>
<protein>
    <recommendedName>
        <fullName evidence="3">DDE Tnp4 domain-containing protein</fullName>
    </recommendedName>
</protein>
<accession>A0A0D8XN47</accession>
<dbReference type="Proteomes" id="UP000053766">
    <property type="component" value="Unassembled WGS sequence"/>
</dbReference>